<organism evidence="1 2">
    <name type="scientific">Borreliella lanei</name>
    <dbReference type="NCBI Taxonomy" id="373540"/>
    <lineage>
        <taxon>Bacteria</taxon>
        <taxon>Pseudomonadati</taxon>
        <taxon>Spirochaetota</taxon>
        <taxon>Spirochaetia</taxon>
        <taxon>Spirochaetales</taxon>
        <taxon>Borreliaceae</taxon>
        <taxon>Borreliella</taxon>
    </lineage>
</organism>
<gene>
    <name evidence="1" type="ORF">HNQ06_000986</name>
</gene>
<dbReference type="RefSeq" id="WP_184107829.1">
    <property type="nucleotide sequence ID" value="NZ_CP179522.1"/>
</dbReference>
<reference evidence="1 2" key="1">
    <citation type="submission" date="2020-08" db="EMBL/GenBank/DDBJ databases">
        <title>Genomic Encyclopedia of Type Strains, Phase IV (KMG-IV): sequencing the most valuable type-strain genomes for metagenomic binning, comparative biology and taxonomic classification.</title>
        <authorList>
            <person name="Goeker M."/>
        </authorList>
    </citation>
    <scope>NUCLEOTIDE SEQUENCE [LARGE SCALE GENOMIC DNA]</scope>
    <source>
        <strain evidence="1 2">DSM 17992</strain>
    </source>
</reference>
<protein>
    <submittedName>
        <fullName evidence="1">Uncharacterized protein</fullName>
    </submittedName>
</protein>
<accession>A0A7X0DJZ6</accession>
<name>A0A7X0DJZ6_9SPIR</name>
<keyword evidence="2" id="KW-1185">Reference proteome</keyword>
<evidence type="ECO:0000313" key="2">
    <source>
        <dbReference type="Proteomes" id="UP000575983"/>
    </source>
</evidence>
<sequence length="46" mass="5227">MIIHSKNILINVISWQKTISILNLDIGKDKLIEIKKNKVALKIASK</sequence>
<dbReference type="EMBL" id="JACHFC010000007">
    <property type="protein sequence ID" value="MBB6208456.1"/>
    <property type="molecule type" value="Genomic_DNA"/>
</dbReference>
<proteinExistence type="predicted"/>
<comment type="caution">
    <text evidence="1">The sequence shown here is derived from an EMBL/GenBank/DDBJ whole genome shotgun (WGS) entry which is preliminary data.</text>
</comment>
<dbReference type="Proteomes" id="UP000575983">
    <property type="component" value="Unassembled WGS sequence"/>
</dbReference>
<dbReference type="AlphaFoldDB" id="A0A7X0DJZ6"/>
<evidence type="ECO:0000313" key="1">
    <source>
        <dbReference type="EMBL" id="MBB6208456.1"/>
    </source>
</evidence>